<dbReference type="UniPathway" id="UPA00253">
    <property type="reaction ID" value="UER00332"/>
</dbReference>
<protein>
    <recommendedName>
        <fullName evidence="11">Probable nicotinate-nucleotide adenylyltransferase</fullName>
        <ecNumber evidence="11">2.7.7.18</ecNumber>
    </recommendedName>
    <alternativeName>
        <fullName evidence="11">Deamido-NAD(+) diphosphorylase</fullName>
    </alternativeName>
    <alternativeName>
        <fullName evidence="11">Deamido-NAD(+) pyrophosphorylase</fullName>
    </alternativeName>
    <alternativeName>
        <fullName evidence="11">Nicotinate mononucleotide adenylyltransferase</fullName>
        <shortName evidence="11">NaMN adenylyltransferase</shortName>
    </alternativeName>
</protein>
<evidence type="ECO:0000259" key="12">
    <source>
        <dbReference type="Pfam" id="PF01467"/>
    </source>
</evidence>
<dbReference type="AlphaFoldDB" id="A0A7G3G9Z3"/>
<accession>A0A7G3G9Z3</accession>
<dbReference type="Proteomes" id="UP000515917">
    <property type="component" value="Chromosome"/>
</dbReference>
<name>A0A7G3G9Z3_9NEIS</name>
<dbReference type="InterPro" id="IPR005248">
    <property type="entry name" value="NadD/NMNAT"/>
</dbReference>
<evidence type="ECO:0000256" key="1">
    <source>
        <dbReference type="ARBA" id="ARBA00002324"/>
    </source>
</evidence>
<dbReference type="InterPro" id="IPR004821">
    <property type="entry name" value="Cyt_trans-like"/>
</dbReference>
<dbReference type="GO" id="GO:0005524">
    <property type="term" value="F:ATP binding"/>
    <property type="evidence" value="ECO:0007669"/>
    <property type="project" value="UniProtKB-KW"/>
</dbReference>
<evidence type="ECO:0000313" key="13">
    <source>
        <dbReference type="EMBL" id="QBC43974.1"/>
    </source>
</evidence>
<comment type="similarity">
    <text evidence="3 11">Belongs to the NadD family.</text>
</comment>
<evidence type="ECO:0000256" key="10">
    <source>
        <dbReference type="ARBA" id="ARBA00048721"/>
    </source>
</evidence>
<keyword evidence="4 11" id="KW-0662">Pyridine nucleotide biosynthesis</keyword>
<keyword evidence="8 11" id="KW-0067">ATP-binding</keyword>
<dbReference type="InterPro" id="IPR014729">
    <property type="entry name" value="Rossmann-like_a/b/a_fold"/>
</dbReference>
<dbReference type="GO" id="GO:0004515">
    <property type="term" value="F:nicotinate-nucleotide adenylyltransferase activity"/>
    <property type="evidence" value="ECO:0007669"/>
    <property type="project" value="UniProtKB-UniRule"/>
</dbReference>
<feature type="domain" description="Cytidyltransferase-like" evidence="12">
    <location>
        <begin position="18"/>
        <end position="159"/>
    </location>
</feature>
<gene>
    <name evidence="11" type="primary">nadD</name>
    <name evidence="13" type="ORF">C1H71_10780</name>
</gene>
<evidence type="ECO:0000256" key="5">
    <source>
        <dbReference type="ARBA" id="ARBA00022679"/>
    </source>
</evidence>
<dbReference type="PANTHER" id="PTHR39321">
    <property type="entry name" value="NICOTINATE-NUCLEOTIDE ADENYLYLTRANSFERASE-RELATED"/>
    <property type="match status" value="1"/>
</dbReference>
<keyword evidence="9 11" id="KW-0520">NAD</keyword>
<dbReference type="NCBIfam" id="TIGR00482">
    <property type="entry name" value="nicotinate (nicotinamide) nucleotide adenylyltransferase"/>
    <property type="match status" value="1"/>
</dbReference>
<evidence type="ECO:0000256" key="9">
    <source>
        <dbReference type="ARBA" id="ARBA00023027"/>
    </source>
</evidence>
<dbReference type="EC" id="2.7.7.18" evidence="11"/>
<keyword evidence="7 11" id="KW-0547">Nucleotide-binding</keyword>
<dbReference type="PANTHER" id="PTHR39321:SF3">
    <property type="entry name" value="PHOSPHOPANTETHEINE ADENYLYLTRANSFERASE"/>
    <property type="match status" value="1"/>
</dbReference>
<dbReference type="GO" id="GO:0009435">
    <property type="term" value="P:NAD+ biosynthetic process"/>
    <property type="evidence" value="ECO:0007669"/>
    <property type="project" value="UniProtKB-UniRule"/>
</dbReference>
<evidence type="ECO:0000256" key="11">
    <source>
        <dbReference type="HAMAP-Rule" id="MF_00244"/>
    </source>
</evidence>
<evidence type="ECO:0000256" key="8">
    <source>
        <dbReference type="ARBA" id="ARBA00022840"/>
    </source>
</evidence>
<dbReference type="NCBIfam" id="NF000839">
    <property type="entry name" value="PRK00071.1-1"/>
    <property type="match status" value="1"/>
</dbReference>
<comment type="catalytic activity">
    <reaction evidence="10 11">
        <text>nicotinate beta-D-ribonucleotide + ATP + H(+) = deamido-NAD(+) + diphosphate</text>
        <dbReference type="Rhea" id="RHEA:22860"/>
        <dbReference type="ChEBI" id="CHEBI:15378"/>
        <dbReference type="ChEBI" id="CHEBI:30616"/>
        <dbReference type="ChEBI" id="CHEBI:33019"/>
        <dbReference type="ChEBI" id="CHEBI:57502"/>
        <dbReference type="ChEBI" id="CHEBI:58437"/>
        <dbReference type="EC" id="2.7.7.18"/>
    </reaction>
</comment>
<evidence type="ECO:0000256" key="6">
    <source>
        <dbReference type="ARBA" id="ARBA00022695"/>
    </source>
</evidence>
<dbReference type="Pfam" id="PF01467">
    <property type="entry name" value="CTP_transf_like"/>
    <property type="match status" value="1"/>
</dbReference>
<evidence type="ECO:0000256" key="2">
    <source>
        <dbReference type="ARBA" id="ARBA00005019"/>
    </source>
</evidence>
<organism evidence="13 14">
    <name type="scientific">Iodobacter fluviatilis</name>
    <dbReference type="NCBI Taxonomy" id="537"/>
    <lineage>
        <taxon>Bacteria</taxon>
        <taxon>Pseudomonadati</taxon>
        <taxon>Pseudomonadota</taxon>
        <taxon>Betaproteobacteria</taxon>
        <taxon>Neisseriales</taxon>
        <taxon>Chitinibacteraceae</taxon>
        <taxon>Iodobacter</taxon>
    </lineage>
</organism>
<dbReference type="EMBL" id="CP025781">
    <property type="protein sequence ID" value="QBC43974.1"/>
    <property type="molecule type" value="Genomic_DNA"/>
</dbReference>
<evidence type="ECO:0000256" key="3">
    <source>
        <dbReference type="ARBA" id="ARBA00009014"/>
    </source>
</evidence>
<reference evidence="13 14" key="1">
    <citation type="submission" date="2018-01" db="EMBL/GenBank/DDBJ databases">
        <title>Genome sequence of Iodobacter sp. strain PCH194 isolated from Indian Trans-Himalaya.</title>
        <authorList>
            <person name="Kumar V."/>
            <person name="Thakur V."/>
            <person name="Kumar S."/>
            <person name="Singh D."/>
        </authorList>
    </citation>
    <scope>NUCLEOTIDE SEQUENCE [LARGE SCALE GENOMIC DNA]</scope>
    <source>
        <strain evidence="13 14">PCH194</strain>
    </source>
</reference>
<dbReference type="KEGG" id="ifl:C1H71_10780"/>
<keyword evidence="6 11" id="KW-0548">Nucleotidyltransferase</keyword>
<dbReference type="HAMAP" id="MF_00244">
    <property type="entry name" value="NaMN_adenylyltr"/>
    <property type="match status" value="1"/>
</dbReference>
<proteinExistence type="inferred from homology"/>
<keyword evidence="14" id="KW-1185">Reference proteome</keyword>
<comment type="function">
    <text evidence="1 11">Catalyzes the reversible adenylation of nicotinate mononucleotide (NaMN) to nicotinic acid adenine dinucleotide (NaAD).</text>
</comment>
<dbReference type="CDD" id="cd02165">
    <property type="entry name" value="NMNAT"/>
    <property type="match status" value="1"/>
</dbReference>
<evidence type="ECO:0000256" key="7">
    <source>
        <dbReference type="ARBA" id="ARBA00022741"/>
    </source>
</evidence>
<comment type="pathway">
    <text evidence="2 11">Cofactor biosynthesis; NAD(+) biosynthesis; deamido-NAD(+) from nicotinate D-ribonucleotide: step 1/1.</text>
</comment>
<evidence type="ECO:0000256" key="4">
    <source>
        <dbReference type="ARBA" id="ARBA00022642"/>
    </source>
</evidence>
<evidence type="ECO:0000313" key="14">
    <source>
        <dbReference type="Proteomes" id="UP000515917"/>
    </source>
</evidence>
<sequence>MDCIWQRRNPSLMHALGIYGGTFNPVHFGHLALARSLRDTFALSEVRLIPTGVPPHRPAPQATPTQRLEWLNLALATEQNLISDDREVRGKGVSYTFDTLTEIQQEQPHSLLVWLIGGDSLAHLPSWYRWQELLEVGHLVVANRPMFSQFPELISSELAKRNVPASPESLARGKISVLPLPLLSVSSTQLREKLAHGEDVSELSPIAATLQQSGVYSRST</sequence>
<dbReference type="Gene3D" id="3.40.50.620">
    <property type="entry name" value="HUPs"/>
    <property type="match status" value="1"/>
</dbReference>
<dbReference type="SUPFAM" id="SSF52374">
    <property type="entry name" value="Nucleotidylyl transferase"/>
    <property type="match status" value="1"/>
</dbReference>
<keyword evidence="5 11" id="KW-0808">Transferase</keyword>